<accession>A0AAN1EZL8</accession>
<name>A0AAN1EZL8_LACCA</name>
<evidence type="ECO:0000313" key="2">
    <source>
        <dbReference type="Proteomes" id="UP000195609"/>
    </source>
</evidence>
<proteinExistence type="predicted"/>
<dbReference type="Proteomes" id="UP000195609">
    <property type="component" value="Chromosome"/>
</dbReference>
<gene>
    <name evidence="1" type="ORF">BGL52_09935</name>
</gene>
<organism evidence="1 2">
    <name type="scientific">Lacticaseibacillus casei</name>
    <name type="common">Lactobacillus casei</name>
    <dbReference type="NCBI Taxonomy" id="1582"/>
    <lineage>
        <taxon>Bacteria</taxon>
        <taxon>Bacillati</taxon>
        <taxon>Bacillota</taxon>
        <taxon>Bacilli</taxon>
        <taxon>Lactobacillales</taxon>
        <taxon>Lactobacillaceae</taxon>
        <taxon>Lacticaseibacillus</taxon>
    </lineage>
</organism>
<reference evidence="1 2" key="1">
    <citation type="journal article" date="2017" name="Front. Immunol.">
        <title>Complete Genome Sequence of Lactobacillus casei LC5, a Potential Probiotics for Atopic Dermatitis.</title>
        <authorList>
            <person name="Kang J."/>
            <person name="Chung W.H."/>
            <person name="Lim T.J."/>
            <person name="Whon T.W."/>
            <person name="Lim S."/>
            <person name="Nam Y.D."/>
        </authorList>
    </citation>
    <scope>NUCLEOTIDE SEQUENCE [LARGE SCALE GENOMIC DNA]</scope>
    <source>
        <strain evidence="1 2">LC5</strain>
    </source>
</reference>
<dbReference type="AlphaFoldDB" id="A0AAN1EZL8"/>
<sequence>MAEFCHQLHFEQLPRKTVHFVVQRKFYTASYEDICFQKILLNIAGYRHDARAKDYHPQVVFEDTGSLLLDSWV</sequence>
<protein>
    <submittedName>
        <fullName evidence="1">Uncharacterized protein</fullName>
    </submittedName>
</protein>
<evidence type="ECO:0000313" key="1">
    <source>
        <dbReference type="EMBL" id="ARY92053.1"/>
    </source>
</evidence>
<dbReference type="EMBL" id="CP017065">
    <property type="protein sequence ID" value="ARY92053.1"/>
    <property type="molecule type" value="Genomic_DNA"/>
</dbReference>